<evidence type="ECO:0000256" key="3">
    <source>
        <dbReference type="ARBA" id="ARBA00022729"/>
    </source>
</evidence>
<proteinExistence type="inferred from homology"/>
<accession>A0ABZ2YXG5</accession>
<dbReference type="InterPro" id="IPR011990">
    <property type="entry name" value="TPR-like_helical_dom_sf"/>
</dbReference>
<evidence type="ECO:0000259" key="7">
    <source>
        <dbReference type="Pfam" id="PF14322"/>
    </source>
</evidence>
<comment type="subcellular location">
    <subcellularLocation>
        <location evidence="1">Cell outer membrane</location>
    </subcellularLocation>
</comment>
<evidence type="ECO:0000256" key="2">
    <source>
        <dbReference type="ARBA" id="ARBA00006275"/>
    </source>
</evidence>
<dbReference type="CDD" id="cd08977">
    <property type="entry name" value="SusD"/>
    <property type="match status" value="1"/>
</dbReference>
<dbReference type="Proteomes" id="UP001449657">
    <property type="component" value="Chromosome"/>
</dbReference>
<dbReference type="Gene3D" id="1.25.40.390">
    <property type="match status" value="1"/>
</dbReference>
<dbReference type="RefSeq" id="WP_341838921.1">
    <property type="nucleotide sequence ID" value="NZ_CP149792.1"/>
</dbReference>
<dbReference type="EMBL" id="CP150096">
    <property type="protein sequence ID" value="WZN44129.1"/>
    <property type="molecule type" value="Genomic_DNA"/>
</dbReference>
<gene>
    <name evidence="8" type="ORF">WJU22_14610</name>
</gene>
<protein>
    <submittedName>
        <fullName evidence="8">RagB/SusD family nutrient uptake outer membrane protein</fullName>
    </submittedName>
</protein>
<keyword evidence="4" id="KW-0472">Membrane</keyword>
<organism evidence="8 9">
    <name type="scientific">Chitinophaga caseinilytica</name>
    <dbReference type="NCBI Taxonomy" id="2267521"/>
    <lineage>
        <taxon>Bacteria</taxon>
        <taxon>Pseudomonadati</taxon>
        <taxon>Bacteroidota</taxon>
        <taxon>Chitinophagia</taxon>
        <taxon>Chitinophagales</taxon>
        <taxon>Chitinophagaceae</taxon>
        <taxon>Chitinophaga</taxon>
    </lineage>
</organism>
<keyword evidence="3" id="KW-0732">Signal</keyword>
<feature type="domain" description="SusD-like N-terminal" evidence="7">
    <location>
        <begin position="121"/>
        <end position="240"/>
    </location>
</feature>
<evidence type="ECO:0000259" key="6">
    <source>
        <dbReference type="Pfam" id="PF07980"/>
    </source>
</evidence>
<dbReference type="SUPFAM" id="SSF48452">
    <property type="entry name" value="TPR-like"/>
    <property type="match status" value="1"/>
</dbReference>
<evidence type="ECO:0000256" key="1">
    <source>
        <dbReference type="ARBA" id="ARBA00004442"/>
    </source>
</evidence>
<dbReference type="PROSITE" id="PS51257">
    <property type="entry name" value="PROKAR_LIPOPROTEIN"/>
    <property type="match status" value="1"/>
</dbReference>
<dbReference type="Pfam" id="PF14322">
    <property type="entry name" value="SusD-like_3"/>
    <property type="match status" value="1"/>
</dbReference>
<dbReference type="Pfam" id="PF07980">
    <property type="entry name" value="SusD_RagB"/>
    <property type="match status" value="1"/>
</dbReference>
<keyword evidence="9" id="KW-1185">Reference proteome</keyword>
<keyword evidence="5" id="KW-0998">Cell outer membrane</keyword>
<name>A0ABZ2YXG5_9BACT</name>
<evidence type="ECO:0000256" key="4">
    <source>
        <dbReference type="ARBA" id="ARBA00023136"/>
    </source>
</evidence>
<evidence type="ECO:0000313" key="9">
    <source>
        <dbReference type="Proteomes" id="UP001449657"/>
    </source>
</evidence>
<feature type="domain" description="RagB/SusD" evidence="6">
    <location>
        <begin position="402"/>
        <end position="526"/>
    </location>
</feature>
<evidence type="ECO:0000256" key="5">
    <source>
        <dbReference type="ARBA" id="ARBA00023237"/>
    </source>
</evidence>
<reference evidence="8 9" key="1">
    <citation type="submission" date="2024-03" db="EMBL/GenBank/DDBJ databases">
        <title>Chitinophaga caseinilytica sp. nov., a casein hydrolysing bacterium isolated from forest soil.</title>
        <authorList>
            <person name="Lee D.S."/>
            <person name="Han D.M."/>
            <person name="Baek J.H."/>
            <person name="Choi D.G."/>
            <person name="Jeon J.H."/>
            <person name="Jeon C.O."/>
        </authorList>
    </citation>
    <scope>NUCLEOTIDE SEQUENCE [LARGE SCALE GENOMIC DNA]</scope>
    <source>
        <strain evidence="8 9">KACC 19118</strain>
    </source>
</reference>
<sequence length="529" mass="60606">MKRGIYYVLMGMVGLTAFSCNKQLEIDPINSIPDAKYWSSERDLDGAVAGAYALLRSTFVESPMNTNDPNGYQPRFYMYGDRRGLSLTSYTTKDPIRENTDAALRKNRLRSEWGTTNGWDGILFNWAPFYQVIEQCNIVLENAGRVPDNQFISNTREHYVSEARFVRAFTYFYMVRVWGNVPLVTAPRTSEKLGRTDYNKVLDFVESELKAVESKLPTFYSNASYNAIRATSGMVQATLAHTLAWRHKDAEAVTYASKVINSGIYTLVEDRKPTSSAPVYYQYPTIFRGRSSEGIMEIDFDPGTGEVGRNTSLANLLLFGPNLANRNEPLWGINYLKINDSTNAAGSRAFSRITDPKIIYPDSTNDERFVALFPKSGSSTKPGEFVYTKYAWVVDPLRFIYHANIVVFRLADIMLLRAECNARLGNYTDARKDLNAIRKRVWLNDWTGADADLGLEIFNERRRELLGEGHYYYDLVRTGYITSPDYIKVPTRPDMTTDEFNEGAWTWPVSNRAFTENPNMEQMRYWQRY</sequence>
<dbReference type="InterPro" id="IPR033985">
    <property type="entry name" value="SusD-like_N"/>
</dbReference>
<comment type="similarity">
    <text evidence="2">Belongs to the SusD family.</text>
</comment>
<dbReference type="InterPro" id="IPR012944">
    <property type="entry name" value="SusD_RagB_dom"/>
</dbReference>
<evidence type="ECO:0000313" key="8">
    <source>
        <dbReference type="EMBL" id="WZN44129.1"/>
    </source>
</evidence>